<organism evidence="3 4">
    <name type="scientific">Peltaster fructicola</name>
    <dbReference type="NCBI Taxonomy" id="286661"/>
    <lineage>
        <taxon>Eukaryota</taxon>
        <taxon>Fungi</taxon>
        <taxon>Dikarya</taxon>
        <taxon>Ascomycota</taxon>
        <taxon>Pezizomycotina</taxon>
        <taxon>Dothideomycetes</taxon>
        <taxon>Dothideomycetes incertae sedis</taxon>
        <taxon>Peltaster</taxon>
    </lineage>
</organism>
<dbReference type="OrthoDB" id="2423701at2759"/>
<dbReference type="EMBL" id="CP051142">
    <property type="protein sequence ID" value="QIX00680.1"/>
    <property type="molecule type" value="Genomic_DNA"/>
</dbReference>
<name>A0A6H0Y214_9PEZI</name>
<feature type="region of interest" description="Disordered" evidence="1">
    <location>
        <begin position="28"/>
        <end position="55"/>
    </location>
</feature>
<evidence type="ECO:0000259" key="2">
    <source>
        <dbReference type="Pfam" id="PF14737"/>
    </source>
</evidence>
<proteinExistence type="predicted"/>
<dbReference type="Pfam" id="PF14737">
    <property type="entry name" value="DUF4470"/>
    <property type="match status" value="1"/>
</dbReference>
<dbReference type="AlphaFoldDB" id="A0A6H0Y214"/>
<dbReference type="Proteomes" id="UP000503462">
    <property type="component" value="Chromosome 4"/>
</dbReference>
<reference evidence="3 4" key="1">
    <citation type="journal article" date="2016" name="Sci. Rep.">
        <title>Peltaster fructicola genome reveals evolution from an invasive phytopathogen to an ectophytic parasite.</title>
        <authorList>
            <person name="Xu C."/>
            <person name="Chen H."/>
            <person name="Gleason M.L."/>
            <person name="Xu J.R."/>
            <person name="Liu H."/>
            <person name="Zhang R."/>
            <person name="Sun G."/>
        </authorList>
    </citation>
    <scope>NUCLEOTIDE SEQUENCE [LARGE SCALE GENOMIC DNA]</scope>
    <source>
        <strain evidence="3 4">LNHT1506</strain>
    </source>
</reference>
<accession>A0A6H0Y214</accession>
<feature type="domain" description="DUF4470" evidence="2">
    <location>
        <begin position="260"/>
        <end position="356"/>
    </location>
</feature>
<evidence type="ECO:0000256" key="1">
    <source>
        <dbReference type="SAM" id="MobiDB-lite"/>
    </source>
</evidence>
<dbReference type="InterPro" id="IPR027974">
    <property type="entry name" value="DUF4470"/>
</dbReference>
<feature type="region of interest" description="Disordered" evidence="1">
    <location>
        <begin position="227"/>
        <end position="248"/>
    </location>
</feature>
<evidence type="ECO:0000313" key="3">
    <source>
        <dbReference type="EMBL" id="QIX00680.1"/>
    </source>
</evidence>
<protein>
    <recommendedName>
        <fullName evidence="2">DUF4470 domain-containing protein</fullName>
    </recommendedName>
</protein>
<keyword evidence="4" id="KW-1185">Reference proteome</keyword>
<gene>
    <name evidence="3" type="ORF">AMS68_006197</name>
</gene>
<feature type="compositionally biased region" description="Low complexity" evidence="1">
    <location>
        <begin position="39"/>
        <end position="55"/>
    </location>
</feature>
<evidence type="ECO:0000313" key="4">
    <source>
        <dbReference type="Proteomes" id="UP000503462"/>
    </source>
</evidence>
<sequence length="927" mass="102606">MSPENTRSSFSAAVKSYAQSVSDKFASYGTSPPIRKGVPSPNNELSSSLSGTGSWTKSVSFASTADTRRASATAAVVDDFDEGYDSDRTIEDATIGSSPRKVTDKLTMVYKNQDAFSDGLSGSAVRPLIPHDLLSSCEIWAHAYAERLRSWQLDVQAVEFDKIGAAIARLLAPLQETTATQRSTVAQLSMSAHYNAASSIAESLSSDDTLGPEYKQVSERLMKVIAQSKHKTHDSPSTRPSPFKPTNAGASQLEIVGEDKPASIFDVSLLENARENIAFLFAEVGDARHVFATLIHIADPAITKPDGLRWHFTLADVNPVQVARLLVLLSLLEELSNDNEAHVRSSKTLAVIFHAYITPLIPQDLYDELQRHVVMVLNALEANGHLPLSVTIGERESVKDVLRFWQHNAQSKFPPTWVQTVLEEKTVNMLSPDVDLFPSNLRKEAKLFRKTCTLRSSLGEGTAKDAVARLSELPSAQLAAELTSVQQQWRTNVTLLADTEYPWQGLSFDPFDFGSKVATTEIQGTTILADIVSDWLLKISKAIKTLQNCFEVELHVSAAALPSLVSQGSSDHRLYDRIHLAQLPDLTGGTLYVYLFATTHLRPALTSYVSWKCMWYAEAFTSWTNYDLEFLALLPAKSGLAPVEQLFLVRADSDVHAEDPGSGLFTSTSISGFRRARLANISKLTFERLVPRTQLTTWLYRILLKISLPYIDQSNSTPKVLSPLNLNFFVCLLERLQQIGYPAHWLSDVLDSVLSGAIGTTARQPGSSPLKLKEVKANLSERSLDIAFLTTELRTVLALEGRSLGFGSLYDTPSEVRFHKVTFETVKEMKEAWASYLLVLDRTSVNDNNGGLPLTKKRQAHLVHAKTISTFAWDGLTRTAYFRISDTEMVSMIKEGFYITLWHSESWSAQSERRPLRDCPPAPTEDP</sequence>